<comment type="caution">
    <text evidence="1">The sequence shown here is derived from an EMBL/GenBank/DDBJ whole genome shotgun (WGS) entry which is preliminary data.</text>
</comment>
<keyword evidence="2" id="KW-1185">Reference proteome</keyword>
<evidence type="ECO:0000313" key="1">
    <source>
        <dbReference type="EMBL" id="CAG9325171.1"/>
    </source>
</evidence>
<sequence>MSNIGFFRPEILFPQAENTARGYLQKEREARLKKEEENLMLEFEKSLKSSTYEHKTEEKELTNLTKQYNLLHYSNQKKIEFLQHLKITAKLMQTKSIDLSPQHTFSSGSLKDMQNTLNSKNNVNLFELQELIDRLNEEIRNIELKITHERYTTEQLENMYKKEKEDFIYHREKFLDCKAINKGIDKYSGQIEDTKARAKNELIKANDTVSKLKTEIKKQSTVRAKKMEGIKHKEKHIKKEVEILTHRVAETAVEMEENGLKNEMLKTEYGQLLAEFENDKKFKENYTKQLEYYSDIFEKIKKIIKESKCLSIEPEKVDTFSPKDILKAFQQMLSIESRLQIRFLGLAAEQYELRQICDDITIELSELKEDPGLSSGNIQELRSRTRRLTRNETFEIGTYTGLLVSLDTMNSVSKEELIAKYEHVIVFSLKFFYQLAFRVKKQLDLIKEQCYGHPEALQDYIGGTSIFKDTQVEVNSRPNKNEKKNVVILPTNLTRRKTSSAANSPLPRDFALKPEESASSIKFQNINKFDLQEMYLGIFPGLPTIAQSFALGVLENTIMRYFLDNETVYKYLKDCKDQNSGQLSAIVNLSQLSILANRNLKKQLASTLESLSGLLLNTIASDKEISHIIDSKGMTTEMQILLIAKLRETEKGIGVVPNIADIKNFSDLVKTMMLCKFQNNPKPRLGLKEEYDAFVQRFQINEIKFNSPENIEDLPANADEDGSFEKTASEVSTARNQIDEESAIKTKTPRAFIKSKQHRPKMLNFGSVPALPKIEGKRDLLKEMKRIENSLISVKKSALGISKAEEETCISDDSFSPGNEEQKLPLISPKSEGRSFFLLKR</sequence>
<organism evidence="1 2">
    <name type="scientific">Blepharisma stoltei</name>
    <dbReference type="NCBI Taxonomy" id="1481888"/>
    <lineage>
        <taxon>Eukaryota</taxon>
        <taxon>Sar</taxon>
        <taxon>Alveolata</taxon>
        <taxon>Ciliophora</taxon>
        <taxon>Postciliodesmatophora</taxon>
        <taxon>Heterotrichea</taxon>
        <taxon>Heterotrichida</taxon>
        <taxon>Blepharismidae</taxon>
        <taxon>Blepharisma</taxon>
    </lineage>
</organism>
<protein>
    <submittedName>
        <fullName evidence="1">Uncharacterized protein</fullName>
    </submittedName>
</protein>
<dbReference type="AlphaFoldDB" id="A0AAU9JTY4"/>
<name>A0AAU9JTY4_9CILI</name>
<dbReference type="Proteomes" id="UP001162131">
    <property type="component" value="Unassembled WGS sequence"/>
</dbReference>
<proteinExistence type="predicted"/>
<reference evidence="1" key="1">
    <citation type="submission" date="2021-09" db="EMBL/GenBank/DDBJ databases">
        <authorList>
            <consortium name="AG Swart"/>
            <person name="Singh M."/>
            <person name="Singh A."/>
            <person name="Seah K."/>
            <person name="Emmerich C."/>
        </authorList>
    </citation>
    <scope>NUCLEOTIDE SEQUENCE</scope>
    <source>
        <strain evidence="1">ATCC30299</strain>
    </source>
</reference>
<evidence type="ECO:0000313" key="2">
    <source>
        <dbReference type="Proteomes" id="UP001162131"/>
    </source>
</evidence>
<dbReference type="EMBL" id="CAJZBQ010000037">
    <property type="protein sequence ID" value="CAG9325171.1"/>
    <property type="molecule type" value="Genomic_DNA"/>
</dbReference>
<gene>
    <name evidence="1" type="ORF">BSTOLATCC_MIC37917</name>
</gene>
<accession>A0AAU9JTY4</accession>